<evidence type="ECO:0000256" key="2">
    <source>
        <dbReference type="ARBA" id="ARBA00010790"/>
    </source>
</evidence>
<dbReference type="SUPFAM" id="SSF51905">
    <property type="entry name" value="FAD/NAD(P)-binding domain"/>
    <property type="match status" value="1"/>
</dbReference>
<dbReference type="PANTHER" id="PTHR11552">
    <property type="entry name" value="GLUCOSE-METHANOL-CHOLINE GMC OXIDOREDUCTASE"/>
    <property type="match status" value="1"/>
</dbReference>
<gene>
    <name evidence="7" type="ORF">CU097_001498</name>
</gene>
<dbReference type="GO" id="GO:0050660">
    <property type="term" value="F:flavin adenine dinucleotide binding"/>
    <property type="evidence" value="ECO:0007669"/>
    <property type="project" value="InterPro"/>
</dbReference>
<dbReference type="Pfam" id="PF13450">
    <property type="entry name" value="NAD_binding_8"/>
    <property type="match status" value="1"/>
</dbReference>
<evidence type="ECO:0000256" key="5">
    <source>
        <dbReference type="ARBA" id="ARBA00023002"/>
    </source>
</evidence>
<keyword evidence="5" id="KW-0560">Oxidoreductase</keyword>
<dbReference type="InterPro" id="IPR012132">
    <property type="entry name" value="GMC_OxRdtase"/>
</dbReference>
<dbReference type="Proteomes" id="UP000252139">
    <property type="component" value="Unassembled WGS sequence"/>
</dbReference>
<accession>A0A367IZM6</accession>
<protein>
    <submittedName>
        <fullName evidence="7">Uncharacterized protein</fullName>
    </submittedName>
</protein>
<keyword evidence="3" id="KW-0285">Flavoprotein</keyword>
<evidence type="ECO:0000313" key="7">
    <source>
        <dbReference type="EMBL" id="RCH83029.1"/>
    </source>
</evidence>
<feature type="non-terminal residue" evidence="7">
    <location>
        <position position="70"/>
    </location>
</feature>
<reference evidence="7 8" key="1">
    <citation type="journal article" date="2018" name="G3 (Bethesda)">
        <title>Phylogenetic and Phylogenomic Definition of Rhizopus Species.</title>
        <authorList>
            <person name="Gryganskyi A.P."/>
            <person name="Golan J."/>
            <person name="Dolatabadi S."/>
            <person name="Mondo S."/>
            <person name="Robb S."/>
            <person name="Idnurm A."/>
            <person name="Muszewska A."/>
            <person name="Steczkiewicz K."/>
            <person name="Masonjones S."/>
            <person name="Liao H.L."/>
            <person name="Gajdeczka M.T."/>
            <person name="Anike F."/>
            <person name="Vuek A."/>
            <person name="Anishchenko I.M."/>
            <person name="Voigt K."/>
            <person name="de Hoog G.S."/>
            <person name="Smith M.E."/>
            <person name="Heitman J."/>
            <person name="Vilgalys R."/>
            <person name="Stajich J.E."/>
        </authorList>
    </citation>
    <scope>NUCLEOTIDE SEQUENCE [LARGE SCALE GENOMIC DNA]</scope>
    <source>
        <strain evidence="7 8">CBS 357.93</strain>
    </source>
</reference>
<evidence type="ECO:0000313" key="8">
    <source>
        <dbReference type="Proteomes" id="UP000252139"/>
    </source>
</evidence>
<dbReference type="Gene3D" id="3.50.50.60">
    <property type="entry name" value="FAD/NAD(P)-binding domain"/>
    <property type="match status" value="1"/>
</dbReference>
<dbReference type="AlphaFoldDB" id="A0A367IZM6"/>
<dbReference type="GO" id="GO:0016491">
    <property type="term" value="F:oxidoreductase activity"/>
    <property type="evidence" value="ECO:0007669"/>
    <property type="project" value="UniProtKB-KW"/>
</dbReference>
<evidence type="ECO:0000256" key="3">
    <source>
        <dbReference type="ARBA" id="ARBA00022630"/>
    </source>
</evidence>
<dbReference type="PANTHER" id="PTHR11552:SF201">
    <property type="entry name" value="GLUCOSE-METHANOL-CHOLINE OXIDOREDUCTASE N-TERMINAL DOMAIN-CONTAINING PROTEIN"/>
    <property type="match status" value="1"/>
</dbReference>
<keyword evidence="8" id="KW-1185">Reference proteome</keyword>
<sequence length="70" mass="7480">MQLWKISTLVLLAAKSIYGQDEQAYDYIIAGGGVSGLTVASRLSDNPNVHVLVIEAGPIVEDEFSIYAPA</sequence>
<evidence type="ECO:0000256" key="4">
    <source>
        <dbReference type="ARBA" id="ARBA00022827"/>
    </source>
</evidence>
<name>A0A367IZM6_RHIAZ</name>
<dbReference type="InterPro" id="IPR036188">
    <property type="entry name" value="FAD/NAD-bd_sf"/>
</dbReference>
<comment type="cofactor">
    <cofactor evidence="1">
        <name>FAD</name>
        <dbReference type="ChEBI" id="CHEBI:57692"/>
    </cofactor>
</comment>
<dbReference type="EMBL" id="PJQL01002800">
    <property type="protein sequence ID" value="RCH83029.1"/>
    <property type="molecule type" value="Genomic_DNA"/>
</dbReference>
<keyword evidence="6" id="KW-0732">Signal</keyword>
<feature type="signal peptide" evidence="6">
    <location>
        <begin position="1"/>
        <end position="19"/>
    </location>
</feature>
<organism evidence="7 8">
    <name type="scientific">Rhizopus azygosporus</name>
    <name type="common">Rhizopus microsporus var. azygosporus</name>
    <dbReference type="NCBI Taxonomy" id="86630"/>
    <lineage>
        <taxon>Eukaryota</taxon>
        <taxon>Fungi</taxon>
        <taxon>Fungi incertae sedis</taxon>
        <taxon>Mucoromycota</taxon>
        <taxon>Mucoromycotina</taxon>
        <taxon>Mucoromycetes</taxon>
        <taxon>Mucorales</taxon>
        <taxon>Mucorineae</taxon>
        <taxon>Rhizopodaceae</taxon>
        <taxon>Rhizopus</taxon>
    </lineage>
</organism>
<dbReference type="STRING" id="86630.A0A367IZM6"/>
<proteinExistence type="inferred from homology"/>
<comment type="similarity">
    <text evidence="2">Belongs to the GMC oxidoreductase family.</text>
</comment>
<keyword evidence="4" id="KW-0274">FAD</keyword>
<feature type="chain" id="PRO_5016711028" evidence="6">
    <location>
        <begin position="20"/>
        <end position="70"/>
    </location>
</feature>
<comment type="caution">
    <text evidence="7">The sequence shown here is derived from an EMBL/GenBank/DDBJ whole genome shotgun (WGS) entry which is preliminary data.</text>
</comment>
<dbReference type="OrthoDB" id="269227at2759"/>
<evidence type="ECO:0000256" key="6">
    <source>
        <dbReference type="SAM" id="SignalP"/>
    </source>
</evidence>
<evidence type="ECO:0000256" key="1">
    <source>
        <dbReference type="ARBA" id="ARBA00001974"/>
    </source>
</evidence>